<evidence type="ECO:0000313" key="1">
    <source>
        <dbReference type="EMBL" id="SDO56551.1"/>
    </source>
</evidence>
<reference evidence="1 2" key="1">
    <citation type="submission" date="2016-10" db="EMBL/GenBank/DDBJ databases">
        <authorList>
            <person name="Varghese N."/>
            <person name="Submissions S."/>
        </authorList>
    </citation>
    <scope>NUCLEOTIDE SEQUENCE [LARGE SCALE GENOMIC DNA]</scope>
    <source>
        <strain evidence="1 2">CGMCC 1.11215</strain>
    </source>
</reference>
<dbReference type="STRING" id="1424659.SAMN05216368_1244"/>
<dbReference type="AlphaFoldDB" id="A0A5E9G3M6"/>
<organism evidence="1 2">
    <name type="scientific">Cryobacterium flavum</name>
    <dbReference type="NCBI Taxonomy" id="1424659"/>
    <lineage>
        <taxon>Bacteria</taxon>
        <taxon>Bacillati</taxon>
        <taxon>Actinomycetota</taxon>
        <taxon>Actinomycetes</taxon>
        <taxon>Micrococcales</taxon>
        <taxon>Microbacteriaceae</taxon>
        <taxon>Cryobacterium</taxon>
    </lineage>
</organism>
<proteinExistence type="predicted"/>
<protein>
    <recommendedName>
        <fullName evidence="3">Mycothiol-dependent maleylpyruvate isomerase metal-binding domain-containing protein</fullName>
    </recommendedName>
</protein>
<evidence type="ECO:0000313" key="2">
    <source>
        <dbReference type="Proteomes" id="UP000199639"/>
    </source>
</evidence>
<evidence type="ECO:0008006" key="3">
    <source>
        <dbReference type="Google" id="ProtNLM"/>
    </source>
</evidence>
<gene>
    <name evidence="1" type="ORF">SAMN05216368_1244</name>
</gene>
<dbReference type="Proteomes" id="UP000199639">
    <property type="component" value="Unassembled WGS sequence"/>
</dbReference>
<accession>A0A5E9G3M6</accession>
<sequence>MITTALRSAYEKLFETASIPDLGEAGDGGWTADKILAHLLSVDAAIAAVALGVVSGSRPSFDNRISLDSWNLNRIIAAHSGRSDLIDHVRNQATILCDFADQLSAGVDTSQAPANFANKHLCRIPIRSTCISVHSPFPCGTGTRLHRRPPSQPRPHDGG</sequence>
<name>A0A5E9G3M6_9MICO</name>
<dbReference type="EMBL" id="FNIB01000024">
    <property type="protein sequence ID" value="SDO56551.1"/>
    <property type="molecule type" value="Genomic_DNA"/>
</dbReference>